<organism evidence="3 4">
    <name type="scientific">Paraburkholderia graminis</name>
    <dbReference type="NCBI Taxonomy" id="60548"/>
    <lineage>
        <taxon>Bacteria</taxon>
        <taxon>Pseudomonadati</taxon>
        <taxon>Pseudomonadota</taxon>
        <taxon>Betaproteobacteria</taxon>
        <taxon>Burkholderiales</taxon>
        <taxon>Burkholderiaceae</taxon>
        <taxon>Paraburkholderia</taxon>
    </lineage>
</organism>
<dbReference type="InterPro" id="IPR012843">
    <property type="entry name" value="YscD"/>
</dbReference>
<name>A0ABD5CC06_9BURK</name>
<dbReference type="Gene3D" id="3.30.1340.30">
    <property type="match status" value="1"/>
</dbReference>
<dbReference type="Pfam" id="PF21937">
    <property type="entry name" value="Yop-YscD_ppl_2nd"/>
    <property type="match status" value="1"/>
</dbReference>
<gene>
    <name evidence="3" type="ORF">QF025_000049</name>
</gene>
<feature type="domain" description="YscD-like Bon-like" evidence="2">
    <location>
        <begin position="209"/>
        <end position="270"/>
    </location>
</feature>
<evidence type="ECO:0000259" key="2">
    <source>
        <dbReference type="Pfam" id="PF21937"/>
    </source>
</evidence>
<sequence>MEKTYYLTILNGPLARRRIRLPVGETRIGGVDPDLAVTLEDAQSATLTVDAEGVRIDSGANCWIGGERVSAPECAPLDRVIDLGGLAFVLRDSAEDGGLSGSLTVPPRKSGRPVRAAIAILVASVAVFGGTAFALERLLSAPSVVQADSTAAWLAGVQKRFAVDGLAVKTDDRGVVTITGQCMGSSRLGALRDALRERGVAYRDNVICQDDIVNSVSAALKMNGYEDATVKSGAEYGTVDIAGRIDADERWQRVAEMLSTTPGLKNWTVRDRGNGSVKDLIARLRAAGLVGKLSVSRARDDILVTGLLSGADKAGLDAVIGAFTRDNRDASRIVVQDIAAAPSLNRVFPAPVVSFGGSQPAMFIELANGTRLMVGSRLPSGYEIVGLDANGVDLSKDGELAHFPLNL</sequence>
<keyword evidence="1" id="KW-1133">Transmembrane helix</keyword>
<dbReference type="InterPro" id="IPR053947">
    <property type="entry name" value="YscD_ppl__2nd"/>
</dbReference>
<comment type="caution">
    <text evidence="3">The sequence shown here is derived from an EMBL/GenBank/DDBJ whole genome shotgun (WGS) entry which is preliminary data.</text>
</comment>
<dbReference type="NCBIfam" id="TIGR02500">
    <property type="entry name" value="type_III_yscD"/>
    <property type="match status" value="1"/>
</dbReference>
<evidence type="ECO:0000256" key="1">
    <source>
        <dbReference type="SAM" id="Phobius"/>
    </source>
</evidence>
<evidence type="ECO:0000313" key="3">
    <source>
        <dbReference type="EMBL" id="MDR6201329.1"/>
    </source>
</evidence>
<accession>A0ABD5CC06</accession>
<reference evidence="3 4" key="1">
    <citation type="submission" date="2023-08" db="EMBL/GenBank/DDBJ databases">
        <title>Genome sequencing of plant associated microbes to promote plant fitness in Sorghum bicolor and Oryza sativa.</title>
        <authorList>
            <person name="Coleman-Derr D."/>
        </authorList>
    </citation>
    <scope>NUCLEOTIDE SEQUENCE [LARGE SCALE GENOMIC DNA]</scope>
    <source>
        <strain evidence="3 4">SLBN-33</strain>
    </source>
</reference>
<dbReference type="AlphaFoldDB" id="A0ABD5CC06"/>
<dbReference type="EMBL" id="JAVIZN010000001">
    <property type="protein sequence ID" value="MDR6201329.1"/>
    <property type="molecule type" value="Genomic_DNA"/>
</dbReference>
<dbReference type="Proteomes" id="UP001245184">
    <property type="component" value="Unassembled WGS sequence"/>
</dbReference>
<feature type="transmembrane region" description="Helical" evidence="1">
    <location>
        <begin position="116"/>
        <end position="135"/>
    </location>
</feature>
<protein>
    <submittedName>
        <fullName evidence="3">Type III secretion protein D</fullName>
    </submittedName>
</protein>
<proteinExistence type="predicted"/>
<dbReference type="RefSeq" id="WP_310029485.1">
    <property type="nucleotide sequence ID" value="NZ_JAVIZN010000001.1"/>
</dbReference>
<evidence type="ECO:0000313" key="4">
    <source>
        <dbReference type="Proteomes" id="UP001245184"/>
    </source>
</evidence>
<keyword evidence="1" id="KW-0472">Membrane</keyword>
<keyword evidence="1" id="KW-0812">Transmembrane</keyword>